<dbReference type="AlphaFoldDB" id="A0A2P4YWK1"/>
<dbReference type="EMBL" id="JIBK01000002">
    <property type="protein sequence ID" value="POM82191.1"/>
    <property type="molecule type" value="Genomic_DNA"/>
</dbReference>
<dbReference type="InterPro" id="IPR036890">
    <property type="entry name" value="HATPase_C_sf"/>
</dbReference>
<evidence type="ECO:0000313" key="2">
    <source>
        <dbReference type="EMBL" id="POM82191.1"/>
    </source>
</evidence>
<comment type="caution">
    <text evidence="2">The sequence shown here is derived from an EMBL/GenBank/DDBJ whole genome shotgun (WGS) entry which is preliminary data.</text>
</comment>
<dbReference type="Pfam" id="PF02518">
    <property type="entry name" value="HATPase_c"/>
    <property type="match status" value="1"/>
</dbReference>
<proteinExistence type="predicted"/>
<feature type="domain" description="Histidine kinase/HSP90-like ATPase" evidence="1">
    <location>
        <begin position="20"/>
        <end position="182"/>
    </location>
</feature>
<dbReference type="Proteomes" id="UP000236928">
    <property type="component" value="Unassembled WGS sequence"/>
</dbReference>
<name>A0A2P4YWK1_9CRYT</name>
<dbReference type="Gene3D" id="3.30.565.10">
    <property type="entry name" value="Histidine kinase-like ATPase, C-terminal domain"/>
    <property type="match status" value="1"/>
</dbReference>
<keyword evidence="2" id="KW-0808">Transferase</keyword>
<protein>
    <submittedName>
        <fullName evidence="2">Histidine kinase-DNA gyrase B-and HSP90-like ATPase family protein</fullName>
    </submittedName>
</protein>
<keyword evidence="3" id="KW-1185">Reference proteome</keyword>
<gene>
    <name evidence="2" type="ORF">CmeUKMEL1_01160</name>
</gene>
<dbReference type="SMART" id="SM00387">
    <property type="entry name" value="HATPase_c"/>
    <property type="match status" value="1"/>
</dbReference>
<reference evidence="2 3" key="1">
    <citation type="submission" date="2014-04" db="EMBL/GenBank/DDBJ databases">
        <title>Comparative Genomics of Cryptosporidium Species.</title>
        <authorList>
            <person name="Silva J.C."/>
            <person name="Su Q."/>
            <person name="Chalmers R."/>
            <person name="Chibucos M.C."/>
            <person name="Elwin K."/>
            <person name="Godinez A."/>
            <person name="Guo F."/>
            <person name="Huynh K."/>
            <person name="Orvis J."/>
            <person name="Ott S."/>
            <person name="Sadzewicz L."/>
            <person name="Sengamalay N."/>
            <person name="Shetty A."/>
            <person name="Sun M."/>
            <person name="Tallon L."/>
            <person name="Xiao L."/>
            <person name="Zhang H."/>
            <person name="Fraser C.M."/>
            <person name="Zhu G."/>
            <person name="Kissinger J."/>
            <person name="Widmer G."/>
        </authorList>
    </citation>
    <scope>NUCLEOTIDE SEQUENCE [LARGE SCALE GENOMIC DNA]</scope>
    <source>
        <strain evidence="2 3">UKMEL1</strain>
    </source>
</reference>
<evidence type="ECO:0000313" key="3">
    <source>
        <dbReference type="Proteomes" id="UP000236928"/>
    </source>
</evidence>
<keyword evidence="2" id="KW-0418">Kinase</keyword>
<evidence type="ECO:0000259" key="1">
    <source>
        <dbReference type="SMART" id="SM00387"/>
    </source>
</evidence>
<sequence length="551" mass="63144">MSNISAINFFSENIGITGFDSENAPFMAFKELFDNSIDACNNKAKAEWHDFPKKIEISVNFENLELDDQARINIVVRDTGCGIPLESIDLLGTLFGTNKKINKRDSYYTGQFGVGLKMILLYATQHGEGNVKVKMRMGNKIWEFSLLCNLNDGSFYVGNSESFDHTDWDWITEFSVSMKMSLGLEYLQEKYFSMELYAKSCLKKIQSYLVLSKFWNSHIFLNFETNMKMDTSDLIKGNINLSFFDIFEDNFVRYSSNKGSKYKIDLVFGFLKEFHVKKENQVDDIEYLNIDKENQSNLNLSNTSQTTSLKTGYLYIYRFSNGMPIICKDTEYCDIVTSVKSFIRKKGSSFGMKLAKKDELAENNHEKLSIFSGSEFLIPIMVIPTVEFSIRVLFINVKGHGIQYGTLGKSSLKSNIGLSTIIQQSLKSLLKGCQVKFSMELVNIKEFNYKSSVEKYSPIISKNLASMVMRSDSIVFKNGLFEILSKCDPENSTNLSDLLEGSDEEKLREKLNSIFCKWFMNRMEQGSNIKVQAEKDEIDSDEYVFEKEEAF</sequence>
<dbReference type="VEuPathDB" id="CryptoDB:CmeUKMEL1_01160"/>
<dbReference type="InterPro" id="IPR003594">
    <property type="entry name" value="HATPase_dom"/>
</dbReference>
<dbReference type="OrthoDB" id="1562195at2759"/>
<organism evidence="2 3">
    <name type="scientific">Cryptosporidium meleagridis</name>
    <dbReference type="NCBI Taxonomy" id="93969"/>
    <lineage>
        <taxon>Eukaryota</taxon>
        <taxon>Sar</taxon>
        <taxon>Alveolata</taxon>
        <taxon>Apicomplexa</taxon>
        <taxon>Conoidasida</taxon>
        <taxon>Coccidia</taxon>
        <taxon>Eucoccidiorida</taxon>
        <taxon>Eimeriorina</taxon>
        <taxon>Cryptosporidiidae</taxon>
        <taxon>Cryptosporidium</taxon>
    </lineage>
</organism>
<dbReference type="GO" id="GO:0016301">
    <property type="term" value="F:kinase activity"/>
    <property type="evidence" value="ECO:0007669"/>
    <property type="project" value="UniProtKB-KW"/>
</dbReference>
<accession>A0A2P4YWK1</accession>
<dbReference type="SUPFAM" id="SSF55874">
    <property type="entry name" value="ATPase domain of HSP90 chaperone/DNA topoisomerase II/histidine kinase"/>
    <property type="match status" value="1"/>
</dbReference>